<keyword evidence="1" id="KW-0812">Transmembrane</keyword>
<gene>
    <name evidence="2" type="ORF">F4X82_02405</name>
</gene>
<comment type="caution">
    <text evidence="2">The sequence shown here is derived from an EMBL/GenBank/DDBJ whole genome shotgun (WGS) entry which is preliminary data.</text>
</comment>
<keyword evidence="1" id="KW-0472">Membrane</keyword>
<proteinExistence type="predicted"/>
<evidence type="ECO:0000313" key="2">
    <source>
        <dbReference type="EMBL" id="MYE38342.1"/>
    </source>
</evidence>
<reference evidence="2 3" key="1">
    <citation type="submission" date="2019-09" db="EMBL/GenBank/DDBJ databases">
        <title>Characterisation of the sponge microbiome using genome-centric metagenomics.</title>
        <authorList>
            <person name="Engelberts J.P."/>
            <person name="Robbins S.J."/>
            <person name="De Goeij J.M."/>
            <person name="Aranda M."/>
            <person name="Bell S.C."/>
            <person name="Webster N.S."/>
        </authorList>
    </citation>
    <scope>NUCLEOTIDE SEQUENCE [LARGE SCALE GENOMIC DNA]</scope>
    <source>
        <strain evidence="2">SB0662_bin_43</strain>
    </source>
</reference>
<dbReference type="EMBL" id="VXOY01000020">
    <property type="protein sequence ID" value="MYE38342.1"/>
    <property type="molecule type" value="Genomic_DNA"/>
</dbReference>
<name>A0A845DA23_9BACT</name>
<accession>A0A845DA23</accession>
<sequence length="68" mass="7874">MEKHKDTETKITLRYILFLLFFLTSFVVSVFILSIVGIYDNVVGVVVFFVAFLSSYVLYRTCLIRGKV</sequence>
<evidence type="ECO:0000256" key="1">
    <source>
        <dbReference type="SAM" id="Phobius"/>
    </source>
</evidence>
<protein>
    <submittedName>
        <fullName evidence="2">Uncharacterized protein</fullName>
    </submittedName>
</protein>
<organism evidence="2 3">
    <name type="scientific">Candidatus Spechtbacteria bacterium SB0662_bin_43</name>
    <dbReference type="NCBI Taxonomy" id="2604897"/>
    <lineage>
        <taxon>Bacteria</taxon>
        <taxon>Candidatus Spechtiibacteriota</taxon>
    </lineage>
</organism>
<evidence type="ECO:0000313" key="3">
    <source>
        <dbReference type="Proteomes" id="UP000449092"/>
    </source>
</evidence>
<dbReference type="AlphaFoldDB" id="A0A845DA23"/>
<keyword evidence="1" id="KW-1133">Transmembrane helix</keyword>
<feature type="transmembrane region" description="Helical" evidence="1">
    <location>
        <begin position="12"/>
        <end position="36"/>
    </location>
</feature>
<feature type="transmembrane region" description="Helical" evidence="1">
    <location>
        <begin position="42"/>
        <end position="59"/>
    </location>
</feature>
<dbReference type="Proteomes" id="UP000449092">
    <property type="component" value="Unassembled WGS sequence"/>
</dbReference>